<accession>A0AAV7WJ94</accession>
<name>A0AAV7WJ94_PLEWA</name>
<comment type="caution">
    <text evidence="1">The sequence shown here is derived from an EMBL/GenBank/DDBJ whole genome shotgun (WGS) entry which is preliminary data.</text>
</comment>
<keyword evidence="2" id="KW-1185">Reference proteome</keyword>
<proteinExistence type="predicted"/>
<evidence type="ECO:0000313" key="2">
    <source>
        <dbReference type="Proteomes" id="UP001066276"/>
    </source>
</evidence>
<organism evidence="1 2">
    <name type="scientific">Pleurodeles waltl</name>
    <name type="common">Iberian ribbed newt</name>
    <dbReference type="NCBI Taxonomy" id="8319"/>
    <lineage>
        <taxon>Eukaryota</taxon>
        <taxon>Metazoa</taxon>
        <taxon>Chordata</taxon>
        <taxon>Craniata</taxon>
        <taxon>Vertebrata</taxon>
        <taxon>Euteleostomi</taxon>
        <taxon>Amphibia</taxon>
        <taxon>Batrachia</taxon>
        <taxon>Caudata</taxon>
        <taxon>Salamandroidea</taxon>
        <taxon>Salamandridae</taxon>
        <taxon>Pleurodelinae</taxon>
        <taxon>Pleurodeles</taxon>
    </lineage>
</organism>
<gene>
    <name evidence="1" type="ORF">NDU88_000690</name>
</gene>
<evidence type="ECO:0000313" key="1">
    <source>
        <dbReference type="EMBL" id="KAJ1213051.1"/>
    </source>
</evidence>
<reference evidence="1" key="1">
    <citation type="journal article" date="2022" name="bioRxiv">
        <title>Sequencing and chromosome-scale assembly of the giantPleurodeles waltlgenome.</title>
        <authorList>
            <person name="Brown T."/>
            <person name="Elewa A."/>
            <person name="Iarovenko S."/>
            <person name="Subramanian E."/>
            <person name="Araus A.J."/>
            <person name="Petzold A."/>
            <person name="Susuki M."/>
            <person name="Suzuki K.-i.T."/>
            <person name="Hayashi T."/>
            <person name="Toyoda A."/>
            <person name="Oliveira C."/>
            <person name="Osipova E."/>
            <person name="Leigh N.D."/>
            <person name="Simon A."/>
            <person name="Yun M.H."/>
        </authorList>
    </citation>
    <scope>NUCLEOTIDE SEQUENCE</scope>
    <source>
        <strain evidence="1">20211129_DDA</strain>
        <tissue evidence="1">Liver</tissue>
    </source>
</reference>
<dbReference type="AlphaFoldDB" id="A0AAV7WJ94"/>
<dbReference type="EMBL" id="JANPWB010000001">
    <property type="protein sequence ID" value="KAJ1213051.1"/>
    <property type="molecule type" value="Genomic_DNA"/>
</dbReference>
<dbReference type="Proteomes" id="UP001066276">
    <property type="component" value="Chromosome 1_1"/>
</dbReference>
<sequence length="158" mass="17111">MNTSAMHMSLILRRGLPDVHPACGHGGHTAHPRTLVVLTPGPESLPSAPSDPYTPTPLKVTRSKGASGLTPDFFSLSAFVRPDLDKSQTSYHVCVLHWRGITACSYMGSLIHCHASALKLPTAVWSARKAPLAPRSDTRCPQKASRTGRYTDMRSLLL</sequence>
<protein>
    <submittedName>
        <fullName evidence="1">Uncharacterized protein</fullName>
    </submittedName>
</protein>